<proteinExistence type="predicted"/>
<reference evidence="1" key="1">
    <citation type="submission" date="2014-09" db="EMBL/GenBank/DDBJ databases">
        <authorList>
            <person name="Magalhaes I.L.F."/>
            <person name="Oliveira U."/>
            <person name="Santos F.R."/>
            <person name="Vidigal T.H.D.A."/>
            <person name="Brescovit A.D."/>
            <person name="Santos A.J."/>
        </authorList>
    </citation>
    <scope>NUCLEOTIDE SEQUENCE</scope>
    <source>
        <tissue evidence="1">Shoot tissue taken approximately 20 cm above the soil surface</tissue>
    </source>
</reference>
<organism evidence="1">
    <name type="scientific">Arundo donax</name>
    <name type="common">Giant reed</name>
    <name type="synonym">Donax arundinaceus</name>
    <dbReference type="NCBI Taxonomy" id="35708"/>
    <lineage>
        <taxon>Eukaryota</taxon>
        <taxon>Viridiplantae</taxon>
        <taxon>Streptophyta</taxon>
        <taxon>Embryophyta</taxon>
        <taxon>Tracheophyta</taxon>
        <taxon>Spermatophyta</taxon>
        <taxon>Magnoliopsida</taxon>
        <taxon>Liliopsida</taxon>
        <taxon>Poales</taxon>
        <taxon>Poaceae</taxon>
        <taxon>PACMAD clade</taxon>
        <taxon>Arundinoideae</taxon>
        <taxon>Arundineae</taxon>
        <taxon>Arundo</taxon>
    </lineage>
</organism>
<name>A0A0A8XUC3_ARUDO</name>
<reference evidence="1" key="2">
    <citation type="journal article" date="2015" name="Data Brief">
        <title>Shoot transcriptome of the giant reed, Arundo donax.</title>
        <authorList>
            <person name="Barrero R.A."/>
            <person name="Guerrero F.D."/>
            <person name="Moolhuijzen P."/>
            <person name="Goolsby J.A."/>
            <person name="Tidwell J."/>
            <person name="Bellgard S.E."/>
            <person name="Bellgard M.I."/>
        </authorList>
    </citation>
    <scope>NUCLEOTIDE SEQUENCE</scope>
    <source>
        <tissue evidence="1">Shoot tissue taken approximately 20 cm above the soil surface</tissue>
    </source>
</reference>
<accession>A0A0A8XUC3</accession>
<dbReference type="EMBL" id="GBRH01282588">
    <property type="protein sequence ID" value="JAD15307.1"/>
    <property type="molecule type" value="Transcribed_RNA"/>
</dbReference>
<sequence>MQGKLCEVQTSDRTESTRHQLIMIMSTSNYLCSQSYQANLSNNSHFPKKKCQMKH</sequence>
<evidence type="ECO:0000313" key="1">
    <source>
        <dbReference type="EMBL" id="JAD15307.1"/>
    </source>
</evidence>
<protein>
    <submittedName>
        <fullName evidence="1">Uncharacterized protein</fullName>
    </submittedName>
</protein>
<dbReference type="AlphaFoldDB" id="A0A0A8XUC3"/>